<dbReference type="NCBIfam" id="TIGR00150">
    <property type="entry name" value="T6A_YjeE"/>
    <property type="match status" value="1"/>
</dbReference>
<dbReference type="SUPFAM" id="SSF52540">
    <property type="entry name" value="P-loop containing nucleoside triphosphate hydrolases"/>
    <property type="match status" value="1"/>
</dbReference>
<evidence type="ECO:0000313" key="12">
    <source>
        <dbReference type="EMBL" id="RIA56297.1"/>
    </source>
</evidence>
<evidence type="ECO:0000256" key="9">
    <source>
        <dbReference type="ARBA" id="ARBA00022842"/>
    </source>
</evidence>
<evidence type="ECO:0000256" key="7">
    <source>
        <dbReference type="ARBA" id="ARBA00022741"/>
    </source>
</evidence>
<evidence type="ECO:0000256" key="10">
    <source>
        <dbReference type="ARBA" id="ARBA00032441"/>
    </source>
</evidence>
<dbReference type="Gene3D" id="3.40.50.300">
    <property type="entry name" value="P-loop containing nucleotide triphosphate hydrolases"/>
    <property type="match status" value="1"/>
</dbReference>
<evidence type="ECO:0000256" key="4">
    <source>
        <dbReference type="ARBA" id="ARBA00022490"/>
    </source>
</evidence>
<dbReference type="PANTHER" id="PTHR33540">
    <property type="entry name" value="TRNA THREONYLCARBAMOYLADENOSINE BIOSYNTHESIS PROTEIN TSAE"/>
    <property type="match status" value="1"/>
</dbReference>
<keyword evidence="13" id="KW-1185">Reference proteome</keyword>
<dbReference type="EMBL" id="QXDF01000001">
    <property type="protein sequence ID" value="RIA56297.1"/>
    <property type="molecule type" value="Genomic_DNA"/>
</dbReference>
<keyword evidence="4" id="KW-0963">Cytoplasm</keyword>
<comment type="caution">
    <text evidence="12">The sequence shown here is derived from an EMBL/GenBank/DDBJ whole genome shotgun (WGS) entry which is preliminary data.</text>
</comment>
<organism evidence="12 13">
    <name type="scientific">Dichotomicrobium thermohalophilum</name>
    <dbReference type="NCBI Taxonomy" id="933063"/>
    <lineage>
        <taxon>Bacteria</taxon>
        <taxon>Pseudomonadati</taxon>
        <taxon>Pseudomonadota</taxon>
        <taxon>Alphaproteobacteria</taxon>
        <taxon>Hyphomicrobiales</taxon>
        <taxon>Hyphomicrobiaceae</taxon>
        <taxon>Dichotomicrobium</taxon>
    </lineage>
</organism>
<comment type="similarity">
    <text evidence="2">Belongs to the TsaE family.</text>
</comment>
<keyword evidence="7" id="KW-0547">Nucleotide-binding</keyword>
<dbReference type="GO" id="GO:0046872">
    <property type="term" value="F:metal ion binding"/>
    <property type="evidence" value="ECO:0007669"/>
    <property type="project" value="UniProtKB-KW"/>
</dbReference>
<evidence type="ECO:0000259" key="11">
    <source>
        <dbReference type="Pfam" id="PF01636"/>
    </source>
</evidence>
<dbReference type="GO" id="GO:0002949">
    <property type="term" value="P:tRNA threonylcarbamoyladenosine modification"/>
    <property type="evidence" value="ECO:0007669"/>
    <property type="project" value="InterPro"/>
</dbReference>
<keyword evidence="5" id="KW-0819">tRNA processing</keyword>
<evidence type="ECO:0000256" key="6">
    <source>
        <dbReference type="ARBA" id="ARBA00022723"/>
    </source>
</evidence>
<gene>
    <name evidence="12" type="ORF">BXY53_1400</name>
</gene>
<evidence type="ECO:0000256" key="8">
    <source>
        <dbReference type="ARBA" id="ARBA00022840"/>
    </source>
</evidence>
<dbReference type="InterPro" id="IPR003442">
    <property type="entry name" value="T6A_TsaE"/>
</dbReference>
<comment type="subcellular location">
    <subcellularLocation>
        <location evidence="1">Cytoplasm</location>
    </subcellularLocation>
</comment>
<evidence type="ECO:0000256" key="3">
    <source>
        <dbReference type="ARBA" id="ARBA00019010"/>
    </source>
</evidence>
<reference evidence="12 13" key="1">
    <citation type="submission" date="2018-08" db="EMBL/GenBank/DDBJ databases">
        <title>Genomic Encyclopedia of Archaeal and Bacterial Type Strains, Phase II (KMG-II): from individual species to whole genera.</title>
        <authorList>
            <person name="Goeker M."/>
        </authorList>
    </citation>
    <scope>NUCLEOTIDE SEQUENCE [LARGE SCALE GENOMIC DNA]</scope>
    <source>
        <strain evidence="12 13">DSM 5002</strain>
    </source>
</reference>
<keyword evidence="9" id="KW-0460">Magnesium</keyword>
<protein>
    <recommendedName>
        <fullName evidence="3">tRNA threonylcarbamoyladenosine biosynthesis protein TsaE</fullName>
    </recommendedName>
    <alternativeName>
        <fullName evidence="10">t(6)A37 threonylcarbamoyladenosine biosynthesis protein TsaE</fullName>
    </alternativeName>
</protein>
<dbReference type="Proteomes" id="UP000266273">
    <property type="component" value="Unassembled WGS sequence"/>
</dbReference>
<dbReference type="InterPro" id="IPR011009">
    <property type="entry name" value="Kinase-like_dom_sf"/>
</dbReference>
<dbReference type="InterPro" id="IPR027417">
    <property type="entry name" value="P-loop_NTPase"/>
</dbReference>
<dbReference type="SUPFAM" id="SSF56112">
    <property type="entry name" value="Protein kinase-like (PK-like)"/>
    <property type="match status" value="1"/>
</dbReference>
<keyword evidence="8" id="KW-0067">ATP-binding</keyword>
<evidence type="ECO:0000256" key="1">
    <source>
        <dbReference type="ARBA" id="ARBA00004496"/>
    </source>
</evidence>
<feature type="domain" description="Aminoglycoside phosphotransferase" evidence="11">
    <location>
        <begin position="178"/>
        <end position="431"/>
    </location>
</feature>
<dbReference type="PANTHER" id="PTHR33540:SF2">
    <property type="entry name" value="TRNA THREONYLCARBAMOYLADENOSINE BIOSYNTHESIS PROTEIN TSAE"/>
    <property type="match status" value="1"/>
</dbReference>
<dbReference type="Pfam" id="PF01636">
    <property type="entry name" value="APH"/>
    <property type="match status" value="1"/>
</dbReference>
<dbReference type="AlphaFoldDB" id="A0A397Q9V9"/>
<evidence type="ECO:0000256" key="5">
    <source>
        <dbReference type="ARBA" id="ARBA00022694"/>
    </source>
</evidence>
<dbReference type="GO" id="GO:0005524">
    <property type="term" value="F:ATP binding"/>
    <property type="evidence" value="ECO:0007669"/>
    <property type="project" value="UniProtKB-KW"/>
</dbReference>
<name>A0A397Q9V9_9HYPH</name>
<evidence type="ECO:0000256" key="2">
    <source>
        <dbReference type="ARBA" id="ARBA00007599"/>
    </source>
</evidence>
<keyword evidence="6" id="KW-0479">Metal-binding</keyword>
<accession>A0A397Q9V9</accession>
<evidence type="ECO:0000313" key="13">
    <source>
        <dbReference type="Proteomes" id="UP000266273"/>
    </source>
</evidence>
<dbReference type="InterPro" id="IPR002575">
    <property type="entry name" value="Aminoglycoside_PTrfase"/>
</dbReference>
<dbReference type="Gene3D" id="3.30.200.20">
    <property type="entry name" value="Phosphorylase Kinase, domain 1"/>
    <property type="match status" value="1"/>
</dbReference>
<dbReference type="Gene3D" id="3.90.1200.10">
    <property type="match status" value="1"/>
</dbReference>
<dbReference type="Pfam" id="PF02367">
    <property type="entry name" value="TsaE"/>
    <property type="match status" value="1"/>
</dbReference>
<proteinExistence type="inferred from homology"/>
<dbReference type="GO" id="GO:0005737">
    <property type="term" value="C:cytoplasm"/>
    <property type="evidence" value="ECO:0007669"/>
    <property type="project" value="UniProtKB-SubCell"/>
</dbReference>
<sequence>MQPETPDRTAQIRLPGLTLAMLDGLARVLAPYLRKGDVVTLSGDLGAGKTTFARFLIAAIAGEDVEVTSPTFSLVQSYETPRVEIHHFDLYRLEGPEELPELGFDEAREDGLLLVEWPQRLGDALPPNRLDVALSESAEADQRDVTVTGFGGWAPRLERFRAATDFQKNAGWSAASSRFLAGDASVRSYVRLQLGEKAALLMDWEPQPDGPPLANGLPYSRIAHLAEDVGPFIAVSGALREAGVPVPEIYAQDTERGFLLIEDFGDYILGKLVERSGEIGTLYRPAVDLLLRLRRTPVPRELPISDGWTHRLPDYDKRALHAEAALLLDWFLPAMTGTDVDQAARGEFAALWEAQFDWLATRETGLVLRDYHSPNLIALMPGDPRGPLGVIDFQDAVIGHPAYDLVSLLQDARLTVPPDVESQLFNHYCRQAEQDGVFDADGFARAYALLGAQRNTKILGIFARLALRDGKTAYLAHLPRVRAYLERDLQHPALAPLRAWYARHMPGRVDAQAIARAGAGR</sequence>